<evidence type="ECO:0000313" key="2">
    <source>
        <dbReference type="EMBL" id="TCZ67911.1"/>
    </source>
</evidence>
<feature type="chain" id="PRO_5020722017" description="TonB-dependent receptor plug domain-containing protein" evidence="1">
    <location>
        <begin position="21"/>
        <end position="799"/>
    </location>
</feature>
<gene>
    <name evidence="2" type="ORF">E0486_14895</name>
</gene>
<reference evidence="2 3" key="1">
    <citation type="submission" date="2019-03" db="EMBL/GenBank/DDBJ databases">
        <authorList>
            <person name="Kim M.K.M."/>
        </authorList>
    </citation>
    <scope>NUCLEOTIDE SEQUENCE [LARGE SCALE GENOMIC DNA]</scope>
    <source>
        <strain evidence="2 3">17J68-15</strain>
    </source>
</reference>
<keyword evidence="1" id="KW-0732">Signal</keyword>
<dbReference type="OrthoDB" id="679547at2"/>
<dbReference type="Proteomes" id="UP000295164">
    <property type="component" value="Unassembled WGS sequence"/>
</dbReference>
<accession>A0A4V2WMC6</accession>
<feature type="signal peptide" evidence="1">
    <location>
        <begin position="1"/>
        <end position="20"/>
    </location>
</feature>
<dbReference type="Gene3D" id="2.170.130.10">
    <property type="entry name" value="TonB-dependent receptor, plug domain"/>
    <property type="match status" value="1"/>
</dbReference>
<protein>
    <recommendedName>
        <fullName evidence="4">TonB-dependent receptor plug domain-containing protein</fullName>
    </recommendedName>
</protein>
<dbReference type="RefSeq" id="WP_131853183.1">
    <property type="nucleotide sequence ID" value="NZ_SKFH01000031.1"/>
</dbReference>
<comment type="caution">
    <text evidence="2">The sequence shown here is derived from an EMBL/GenBank/DDBJ whole genome shotgun (WGS) entry which is preliminary data.</text>
</comment>
<organism evidence="2 3">
    <name type="scientific">Flaviaesturariibacter aridisoli</name>
    <dbReference type="NCBI Taxonomy" id="2545761"/>
    <lineage>
        <taxon>Bacteria</taxon>
        <taxon>Pseudomonadati</taxon>
        <taxon>Bacteroidota</taxon>
        <taxon>Chitinophagia</taxon>
        <taxon>Chitinophagales</taxon>
        <taxon>Chitinophagaceae</taxon>
        <taxon>Flaviaestuariibacter</taxon>
    </lineage>
</organism>
<evidence type="ECO:0000256" key="1">
    <source>
        <dbReference type="SAM" id="SignalP"/>
    </source>
</evidence>
<dbReference type="AlphaFoldDB" id="A0A4V2WMC6"/>
<dbReference type="InterPro" id="IPR037066">
    <property type="entry name" value="Plug_dom_sf"/>
</dbReference>
<sequence length="799" mass="87594">MILRVLFLLMLGSASASLRAQGLDSLFELQRRADPREKIHVHFDKNYYNPGEIIWFKAYVYNNGGLSDSSRNFYAELLDEDGRVLSRLTAPIAFAGASGSFALDSGFARPSVLFRAYTVAMLNSDTAYLYTKTIRVLAKTKPAPVKPSAPALAFLPEGGQWVAGIPSNMAFIATDSRGLPVAVSGIITDKSGGKVADFASIHNGMGTVALLPQPGMTYTARWKDDKGKSYSTELPAPKVQGLVLRVGDGAEGKRFTIQRSNDIPALQQRLHVLASMNGALVYKADINLANRPAASGVFPTEALPTGILCITVFDSSYRPLLERVTFVNNHEYEFDGDVYLTKKDAGKRALNRVEIALSDTLPANVSLSITDADLNESNTMDDNIVSRLLLTSELRGRIVNPYYYFYSNNDSVSMQLDLVLLTHGWRRYNWEALMAGRTVAPRYRETDYLALSGQLQGLPPGRIGAGLQLNGILESADSARSFIMIPVDRKGGVQTDGLVFYDTARLYFSYNDKNIPAGTGLLQLQNGLYKGVRRIVPDSLWQRIVAEPGADVVAANARNRALIRERGISGLKAVELATITVQGRGKTPKDRMEQKYVSGLFAGEAISFDLVNDPLAPNYMSIFQYLQGKIAGLQIDGGTQTNLSWRGGTPAVYLNEMQTDVQQLQNISMSDIAYVKVFRPGESLAYGAGGGLIAVYTKKGGDRPVNNNAKGLSSTLVAGYTAQREFYAPDYASDASSGLGDFRSTLYWNPALYLDRNRRKLRLQFYNNDITRNFRLVLEGVDASGRLIHVEKRVAGDAK</sequence>
<keyword evidence="3" id="KW-1185">Reference proteome</keyword>
<proteinExistence type="predicted"/>
<name>A0A4V2WMC6_9BACT</name>
<dbReference type="EMBL" id="SKFH01000031">
    <property type="protein sequence ID" value="TCZ67911.1"/>
    <property type="molecule type" value="Genomic_DNA"/>
</dbReference>
<evidence type="ECO:0008006" key="4">
    <source>
        <dbReference type="Google" id="ProtNLM"/>
    </source>
</evidence>
<dbReference type="SUPFAM" id="SSF56935">
    <property type="entry name" value="Porins"/>
    <property type="match status" value="1"/>
</dbReference>
<evidence type="ECO:0000313" key="3">
    <source>
        <dbReference type="Proteomes" id="UP000295164"/>
    </source>
</evidence>